<evidence type="ECO:0000313" key="2">
    <source>
        <dbReference type="Proteomes" id="UP000573603"/>
    </source>
</evidence>
<keyword evidence="2" id="KW-1185">Reference proteome</keyword>
<reference evidence="1 2" key="1">
    <citation type="journal article" date="2020" name="BMC Genomics">
        <title>Correction to: Identification and distribution of gene clusters required for synthesis of sphingolipid metabolism inhibitors in diverse species of the filamentous fungus Fusarium.</title>
        <authorList>
            <person name="Kim H.S."/>
            <person name="Lohmar J.M."/>
            <person name="Busman M."/>
            <person name="Brown D.W."/>
            <person name="Naumann T.A."/>
            <person name="Divon H.H."/>
            <person name="Lysoe E."/>
            <person name="Uhlig S."/>
            <person name="Proctor R.H."/>
        </authorList>
    </citation>
    <scope>NUCLEOTIDE SEQUENCE [LARGE SCALE GENOMIC DNA]</scope>
    <source>
        <strain evidence="1 2">NRRL 25214</strain>
    </source>
</reference>
<dbReference type="EMBL" id="JABEVY010000077">
    <property type="protein sequence ID" value="KAF5251024.1"/>
    <property type="molecule type" value="Genomic_DNA"/>
</dbReference>
<accession>A0A8H4ZQT7</accession>
<organism evidence="1 2">
    <name type="scientific">Fusarium anthophilum</name>
    <dbReference type="NCBI Taxonomy" id="48485"/>
    <lineage>
        <taxon>Eukaryota</taxon>
        <taxon>Fungi</taxon>
        <taxon>Dikarya</taxon>
        <taxon>Ascomycota</taxon>
        <taxon>Pezizomycotina</taxon>
        <taxon>Sordariomycetes</taxon>
        <taxon>Hypocreomycetidae</taxon>
        <taxon>Hypocreales</taxon>
        <taxon>Nectriaceae</taxon>
        <taxon>Fusarium</taxon>
        <taxon>Fusarium fujikuroi species complex</taxon>
    </lineage>
</organism>
<sequence length="523" mass="57982">MPLQDPGERERRMYYHGLPSCPKLVARSSTTPWNQPYEWPDRKRLFVATGHAIQQPWNDPNSSLQRLIIATLDGIDWTAIDILRIGYESYGDDYRRIPERPVTMLISVSTNSTTFQVAEAAIIACKEILTRFNLDDVEVEIKESVVTTAASSSSSASSDLTTGRVPPRLNPGPFDNDLINIKYSHLRNISEYLGASIDLPSEFNEGTKCLYLQGNNGKTYALTCRHALFSAEYLKEYRHGDGNETKCVRHPGSNSLSRLVERFKDAKGGIDETILEMAKPAYADPECQAKLPDFLQEQALLQSCQPRMEQFDGEVSAVIGHVEFSPPIGLCSQGLRVRDWALVELAQESFTTNLSKLRNKLPVTLELRLMLKRIPDVPARLPLRLRFSSNEVAIGPDLIPECELKGTAPSPSGETLFVIKHGLKTKFTIGIANGIDSVTRYTSDVGDVISSEWCIIGTNGEAFSGAGDSGACVFDPEGRIGGMITAGLKSQDYIYGYDVTYAAPMQWLLDEVKKEGYDLKLPN</sequence>
<gene>
    <name evidence="1" type="ORF">FANTH_3785</name>
</gene>
<comment type="caution">
    <text evidence="1">The sequence shown here is derived from an EMBL/GenBank/DDBJ whole genome shotgun (WGS) entry which is preliminary data.</text>
</comment>
<proteinExistence type="predicted"/>
<dbReference type="AlphaFoldDB" id="A0A8H4ZQT7"/>
<dbReference type="Proteomes" id="UP000573603">
    <property type="component" value="Unassembled WGS sequence"/>
</dbReference>
<evidence type="ECO:0000313" key="1">
    <source>
        <dbReference type="EMBL" id="KAF5251024.1"/>
    </source>
</evidence>
<name>A0A8H4ZQT7_9HYPO</name>
<protein>
    <submittedName>
        <fullName evidence="1">Uncharacterized protein</fullName>
    </submittedName>
</protein>